<accession>A0ACC1HNZ9</accession>
<reference evidence="1" key="1">
    <citation type="submission" date="2022-06" db="EMBL/GenBank/DDBJ databases">
        <title>Phylogenomic reconstructions and comparative analyses of Kickxellomycotina fungi.</title>
        <authorList>
            <person name="Reynolds N.K."/>
            <person name="Stajich J.E."/>
            <person name="Barry K."/>
            <person name="Grigoriev I.V."/>
            <person name="Crous P."/>
            <person name="Smith M.E."/>
        </authorList>
    </citation>
    <scope>NUCLEOTIDE SEQUENCE</scope>
    <source>
        <strain evidence="1">RSA 2271</strain>
    </source>
</reference>
<gene>
    <name evidence="1" type="primary">WDR4</name>
    <name evidence="1" type="ORF">EV182_007106</name>
</gene>
<comment type="caution">
    <text evidence="1">The sequence shown here is derived from an EMBL/GenBank/DDBJ whole genome shotgun (WGS) entry which is preliminary data.</text>
</comment>
<organism evidence="1 2">
    <name type="scientific">Spiromyces aspiralis</name>
    <dbReference type="NCBI Taxonomy" id="68401"/>
    <lineage>
        <taxon>Eukaryota</taxon>
        <taxon>Fungi</taxon>
        <taxon>Fungi incertae sedis</taxon>
        <taxon>Zoopagomycota</taxon>
        <taxon>Kickxellomycotina</taxon>
        <taxon>Kickxellomycetes</taxon>
        <taxon>Kickxellales</taxon>
        <taxon>Kickxellaceae</taxon>
        <taxon>Spiromyces</taxon>
    </lineage>
</organism>
<dbReference type="Proteomes" id="UP001145114">
    <property type="component" value="Unassembled WGS sequence"/>
</dbReference>
<protein>
    <submittedName>
        <fullName evidence="1">WD repeat-containing protein 4</fullName>
    </submittedName>
</protein>
<proteinExistence type="predicted"/>
<keyword evidence="2" id="KW-1185">Reference proteome</keyword>
<dbReference type="EMBL" id="JAMZIH010003184">
    <property type="protein sequence ID" value="KAJ1676992.1"/>
    <property type="molecule type" value="Genomic_DNA"/>
</dbReference>
<sequence length="164" mass="17939">MNEHVIVGDKFGDAFGAKISDAGSEGQQDVVSVLGKPECLLGHVSILTDLASIMTARMCGFTWSKNGSREYILSADRDEKIRISRYPNTYNIESYCDATVRVWEIAGPGGSKEVQKLEMMPVIEKYFGKEKLPNSDEVAVLKIRATRGKDGSSVPPLVAVLVEL</sequence>
<evidence type="ECO:0000313" key="1">
    <source>
        <dbReference type="EMBL" id="KAJ1676992.1"/>
    </source>
</evidence>
<evidence type="ECO:0000313" key="2">
    <source>
        <dbReference type="Proteomes" id="UP001145114"/>
    </source>
</evidence>
<name>A0ACC1HNZ9_9FUNG</name>